<dbReference type="PROSITE" id="PS00108">
    <property type="entry name" value="PROTEIN_KINASE_ST"/>
    <property type="match status" value="1"/>
</dbReference>
<keyword evidence="7" id="KW-1185">Reference proteome</keyword>
<dbReference type="GO" id="GO:0005737">
    <property type="term" value="C:cytoplasm"/>
    <property type="evidence" value="ECO:0007669"/>
    <property type="project" value="TreeGrafter"/>
</dbReference>
<evidence type="ECO:0000313" key="7">
    <source>
        <dbReference type="Proteomes" id="UP000887575"/>
    </source>
</evidence>
<accession>A0AAF3J4Q7</accession>
<evidence type="ECO:0000259" key="6">
    <source>
        <dbReference type="PROSITE" id="PS50011"/>
    </source>
</evidence>
<evidence type="ECO:0000256" key="3">
    <source>
        <dbReference type="ARBA" id="ARBA00022777"/>
    </source>
</evidence>
<dbReference type="CDD" id="cd00180">
    <property type="entry name" value="PKc"/>
    <property type="match status" value="1"/>
</dbReference>
<feature type="domain" description="Protein kinase" evidence="6">
    <location>
        <begin position="1"/>
        <end position="175"/>
    </location>
</feature>
<dbReference type="GO" id="GO:0005634">
    <property type="term" value="C:nucleus"/>
    <property type="evidence" value="ECO:0007669"/>
    <property type="project" value="TreeGrafter"/>
</dbReference>
<dbReference type="Proteomes" id="UP000887575">
    <property type="component" value="Unassembled WGS sequence"/>
</dbReference>
<evidence type="ECO:0000313" key="8">
    <source>
        <dbReference type="WBParaSite" id="MBELARI_LOCUS16072"/>
    </source>
</evidence>
<proteinExistence type="inferred from homology"/>
<comment type="similarity">
    <text evidence="5">Belongs to the protein kinase superfamily. Ser/Thr protein kinase family. GCN2 subfamily.</text>
</comment>
<dbReference type="PROSITE" id="PS50011">
    <property type="entry name" value="PROTEIN_KINASE_DOM"/>
    <property type="match status" value="1"/>
</dbReference>
<protein>
    <recommendedName>
        <fullName evidence="6">Protein kinase domain-containing protein</fullName>
    </recommendedName>
</protein>
<dbReference type="InterPro" id="IPR008271">
    <property type="entry name" value="Ser/Thr_kinase_AS"/>
</dbReference>
<dbReference type="Gene3D" id="1.10.510.10">
    <property type="entry name" value="Transferase(Phosphotransferase) domain 1"/>
    <property type="match status" value="1"/>
</dbReference>
<dbReference type="PANTHER" id="PTHR11042">
    <property type="entry name" value="EUKARYOTIC TRANSLATION INITIATION FACTOR 2-ALPHA KINASE EIF2-ALPHA KINASE -RELATED"/>
    <property type="match status" value="1"/>
</dbReference>
<dbReference type="AlphaFoldDB" id="A0AAF3J4Q7"/>
<sequence length="175" mass="19701">MEYCAEGSLRELITNPELNYTISTIVQWAEEIFSPIACLKSKSIAHRDIKPENIFVDSDFHLKIGDFGLVKEFGSSSSSTTNHTIVGTRRYMMPELRDGLEMSIESIFKGDVYAAGNLGKETEIEFPSTNCPNVNVEILLDTIHESVHIEMSSRIALDAQVQNWVLHGDWALKKH</sequence>
<dbReference type="InterPro" id="IPR000719">
    <property type="entry name" value="Prot_kinase_dom"/>
</dbReference>
<evidence type="ECO:0000256" key="2">
    <source>
        <dbReference type="ARBA" id="ARBA00022741"/>
    </source>
</evidence>
<dbReference type="GO" id="GO:0005524">
    <property type="term" value="F:ATP binding"/>
    <property type="evidence" value="ECO:0007669"/>
    <property type="project" value="UniProtKB-KW"/>
</dbReference>
<keyword evidence="4" id="KW-0067">ATP-binding</keyword>
<organism evidence="7 8">
    <name type="scientific">Mesorhabditis belari</name>
    <dbReference type="NCBI Taxonomy" id="2138241"/>
    <lineage>
        <taxon>Eukaryota</taxon>
        <taxon>Metazoa</taxon>
        <taxon>Ecdysozoa</taxon>
        <taxon>Nematoda</taxon>
        <taxon>Chromadorea</taxon>
        <taxon>Rhabditida</taxon>
        <taxon>Rhabditina</taxon>
        <taxon>Rhabditomorpha</taxon>
        <taxon>Rhabditoidea</taxon>
        <taxon>Rhabditidae</taxon>
        <taxon>Mesorhabditinae</taxon>
        <taxon>Mesorhabditis</taxon>
    </lineage>
</organism>
<dbReference type="GO" id="GO:0004672">
    <property type="term" value="F:protein kinase activity"/>
    <property type="evidence" value="ECO:0007669"/>
    <property type="project" value="InterPro"/>
</dbReference>
<dbReference type="WBParaSite" id="MBELARI_LOCUS16072">
    <property type="protein sequence ID" value="MBELARI_LOCUS16072"/>
    <property type="gene ID" value="MBELARI_LOCUS16072"/>
</dbReference>
<evidence type="ECO:0000256" key="5">
    <source>
        <dbReference type="ARBA" id="ARBA00037982"/>
    </source>
</evidence>
<dbReference type="SUPFAM" id="SSF56112">
    <property type="entry name" value="Protein kinase-like (PK-like)"/>
    <property type="match status" value="1"/>
</dbReference>
<evidence type="ECO:0000256" key="1">
    <source>
        <dbReference type="ARBA" id="ARBA00022679"/>
    </source>
</evidence>
<dbReference type="Pfam" id="PF00069">
    <property type="entry name" value="Pkinase"/>
    <property type="match status" value="1"/>
</dbReference>
<keyword evidence="1" id="KW-0808">Transferase</keyword>
<evidence type="ECO:0000256" key="4">
    <source>
        <dbReference type="ARBA" id="ARBA00022840"/>
    </source>
</evidence>
<keyword evidence="3" id="KW-0418">Kinase</keyword>
<reference evidence="8" key="1">
    <citation type="submission" date="2024-02" db="UniProtKB">
        <authorList>
            <consortium name="WormBaseParasite"/>
        </authorList>
    </citation>
    <scope>IDENTIFICATION</scope>
</reference>
<dbReference type="InterPro" id="IPR011009">
    <property type="entry name" value="Kinase-like_dom_sf"/>
</dbReference>
<dbReference type="SMART" id="SM00220">
    <property type="entry name" value="S_TKc"/>
    <property type="match status" value="1"/>
</dbReference>
<dbReference type="InterPro" id="IPR050339">
    <property type="entry name" value="CC_SR_Kinase"/>
</dbReference>
<name>A0AAF3J4Q7_9BILA</name>
<keyword evidence="2" id="KW-0547">Nucleotide-binding</keyword>